<name>A0AAD6N8L4_PENCN</name>
<sequence length="76" mass="7994">MTAGQQTILREFAQFVVSRIKSGLKGVSILASPSVDIGSMLEELLQNLIVPSKKSNVEGLSVCSTLDFGVGGALEQ</sequence>
<evidence type="ECO:0000313" key="1">
    <source>
        <dbReference type="EMBL" id="KAJ6041626.1"/>
    </source>
</evidence>
<evidence type="ECO:0000313" key="2">
    <source>
        <dbReference type="Proteomes" id="UP001219568"/>
    </source>
</evidence>
<dbReference type="Proteomes" id="UP001219568">
    <property type="component" value="Unassembled WGS sequence"/>
</dbReference>
<accession>A0AAD6N8L4</accession>
<gene>
    <name evidence="1" type="ORF">N7460_007016</name>
</gene>
<comment type="caution">
    <text evidence="1">The sequence shown here is derived from an EMBL/GenBank/DDBJ whole genome shotgun (WGS) entry which is preliminary data.</text>
</comment>
<protein>
    <submittedName>
        <fullName evidence="1">Uncharacterized protein</fullName>
    </submittedName>
</protein>
<organism evidence="1 2">
    <name type="scientific">Penicillium canescens</name>
    <dbReference type="NCBI Taxonomy" id="5083"/>
    <lineage>
        <taxon>Eukaryota</taxon>
        <taxon>Fungi</taxon>
        <taxon>Dikarya</taxon>
        <taxon>Ascomycota</taxon>
        <taxon>Pezizomycotina</taxon>
        <taxon>Eurotiomycetes</taxon>
        <taxon>Eurotiomycetidae</taxon>
        <taxon>Eurotiales</taxon>
        <taxon>Aspergillaceae</taxon>
        <taxon>Penicillium</taxon>
    </lineage>
</organism>
<reference evidence="1" key="1">
    <citation type="journal article" date="2023" name="IMA Fungus">
        <title>Comparative genomic study of the Penicillium genus elucidates a diverse pangenome and 15 lateral gene transfer events.</title>
        <authorList>
            <person name="Petersen C."/>
            <person name="Sorensen T."/>
            <person name="Nielsen M.R."/>
            <person name="Sondergaard T.E."/>
            <person name="Sorensen J.L."/>
            <person name="Fitzpatrick D.A."/>
            <person name="Frisvad J.C."/>
            <person name="Nielsen K.L."/>
        </authorList>
    </citation>
    <scope>NUCLEOTIDE SEQUENCE</scope>
    <source>
        <strain evidence="1">IBT 15450</strain>
    </source>
</reference>
<dbReference type="EMBL" id="JAQJZL010000005">
    <property type="protein sequence ID" value="KAJ6041626.1"/>
    <property type="molecule type" value="Genomic_DNA"/>
</dbReference>
<proteinExistence type="predicted"/>
<keyword evidence="2" id="KW-1185">Reference proteome</keyword>
<dbReference type="AlphaFoldDB" id="A0AAD6N8L4"/>
<reference evidence="1" key="2">
    <citation type="submission" date="2023-01" db="EMBL/GenBank/DDBJ databases">
        <authorList>
            <person name="Petersen C."/>
        </authorList>
    </citation>
    <scope>NUCLEOTIDE SEQUENCE</scope>
    <source>
        <strain evidence="1">IBT 15450</strain>
    </source>
</reference>